<sequence length="202" mass="23443">MEKIMLFFPVIFLLCFPRIEGQVEGDGKCPDIPVQQNFNIDSYMGKWYQHASYPSKIDLPSTCHNAEYTLLPNGVILVGNSKTFYPSMKKKTIKGTLKQVPGENEGKFLINFPFKRGERRINRETPYWVLETDYHSYAVVWSCRENINNGKLTNTRYLWFLTRSEDLLLDTLDALYDAIGKSPEISQYEIELSDHYKCNTTS</sequence>
<keyword evidence="1" id="KW-1015">Disulfide bond</keyword>
<dbReference type="PRINTS" id="PR01273">
    <property type="entry name" value="INVTBRTCOLOR"/>
</dbReference>
<accession>A0AAW1TM12</accession>
<dbReference type="SUPFAM" id="SSF50814">
    <property type="entry name" value="Lipocalins"/>
    <property type="match status" value="1"/>
</dbReference>
<dbReference type="GO" id="GO:0005737">
    <property type="term" value="C:cytoplasm"/>
    <property type="evidence" value="ECO:0007669"/>
    <property type="project" value="TreeGrafter"/>
</dbReference>
<evidence type="ECO:0000256" key="1">
    <source>
        <dbReference type="ARBA" id="ARBA00023157"/>
    </source>
</evidence>
<dbReference type="GO" id="GO:0000302">
    <property type="term" value="P:response to reactive oxygen species"/>
    <property type="evidence" value="ECO:0007669"/>
    <property type="project" value="TreeGrafter"/>
</dbReference>
<keyword evidence="5" id="KW-1185">Reference proteome</keyword>
<dbReference type="Proteomes" id="UP001431783">
    <property type="component" value="Unassembled WGS sequence"/>
</dbReference>
<dbReference type="Pfam" id="PF08212">
    <property type="entry name" value="Lipocalin_2"/>
    <property type="match status" value="1"/>
</dbReference>
<evidence type="ECO:0000259" key="3">
    <source>
        <dbReference type="Pfam" id="PF08212"/>
    </source>
</evidence>
<dbReference type="InterPro" id="IPR012674">
    <property type="entry name" value="Calycin"/>
</dbReference>
<dbReference type="InterPro" id="IPR000566">
    <property type="entry name" value="Lipocln_cytosolic_FA-bd_dom"/>
</dbReference>
<dbReference type="InterPro" id="IPR003057">
    <property type="entry name" value="Invtbrt_color"/>
</dbReference>
<dbReference type="PANTHER" id="PTHR10612">
    <property type="entry name" value="APOLIPOPROTEIN D"/>
    <property type="match status" value="1"/>
</dbReference>
<feature type="chain" id="PRO_5043901119" description="Lipocalin/cytosolic fatty-acid binding domain-containing protein" evidence="2">
    <location>
        <begin position="22"/>
        <end position="202"/>
    </location>
</feature>
<comment type="caution">
    <text evidence="4">The sequence shown here is derived from an EMBL/GenBank/DDBJ whole genome shotgun (WGS) entry which is preliminary data.</text>
</comment>
<feature type="domain" description="Lipocalin/cytosolic fatty-acid binding" evidence="3">
    <location>
        <begin position="39"/>
        <end position="173"/>
    </location>
</feature>
<dbReference type="EMBL" id="JARQZJ010000001">
    <property type="protein sequence ID" value="KAK9869287.1"/>
    <property type="molecule type" value="Genomic_DNA"/>
</dbReference>
<dbReference type="PANTHER" id="PTHR10612:SF34">
    <property type="entry name" value="APOLIPOPROTEIN D"/>
    <property type="match status" value="1"/>
</dbReference>
<evidence type="ECO:0000313" key="4">
    <source>
        <dbReference type="EMBL" id="KAK9869287.1"/>
    </source>
</evidence>
<protein>
    <recommendedName>
        <fullName evidence="3">Lipocalin/cytosolic fatty-acid binding domain-containing protein</fullName>
    </recommendedName>
</protein>
<dbReference type="GO" id="GO:0006629">
    <property type="term" value="P:lipid metabolic process"/>
    <property type="evidence" value="ECO:0007669"/>
    <property type="project" value="TreeGrafter"/>
</dbReference>
<dbReference type="GO" id="GO:0031409">
    <property type="term" value="F:pigment binding"/>
    <property type="evidence" value="ECO:0007669"/>
    <property type="project" value="InterPro"/>
</dbReference>
<reference evidence="4 5" key="1">
    <citation type="submission" date="2023-03" db="EMBL/GenBank/DDBJ databases">
        <title>Genome insight into feeding habits of ladybird beetles.</title>
        <authorList>
            <person name="Li H.-S."/>
            <person name="Huang Y.-H."/>
            <person name="Pang H."/>
        </authorList>
    </citation>
    <scope>NUCLEOTIDE SEQUENCE [LARGE SCALE GENOMIC DNA]</scope>
    <source>
        <strain evidence="4">SYSU_2023b</strain>
        <tissue evidence="4">Whole body</tissue>
    </source>
</reference>
<name>A0AAW1TM12_9CUCU</name>
<dbReference type="Gene3D" id="2.40.128.20">
    <property type="match status" value="1"/>
</dbReference>
<organism evidence="4 5">
    <name type="scientific">Henosepilachna vigintioctopunctata</name>
    <dbReference type="NCBI Taxonomy" id="420089"/>
    <lineage>
        <taxon>Eukaryota</taxon>
        <taxon>Metazoa</taxon>
        <taxon>Ecdysozoa</taxon>
        <taxon>Arthropoda</taxon>
        <taxon>Hexapoda</taxon>
        <taxon>Insecta</taxon>
        <taxon>Pterygota</taxon>
        <taxon>Neoptera</taxon>
        <taxon>Endopterygota</taxon>
        <taxon>Coleoptera</taxon>
        <taxon>Polyphaga</taxon>
        <taxon>Cucujiformia</taxon>
        <taxon>Coccinelloidea</taxon>
        <taxon>Coccinellidae</taxon>
        <taxon>Epilachninae</taxon>
        <taxon>Epilachnini</taxon>
        <taxon>Henosepilachna</taxon>
    </lineage>
</organism>
<dbReference type="AlphaFoldDB" id="A0AAW1TM12"/>
<evidence type="ECO:0000256" key="2">
    <source>
        <dbReference type="SAM" id="SignalP"/>
    </source>
</evidence>
<feature type="signal peptide" evidence="2">
    <location>
        <begin position="1"/>
        <end position="21"/>
    </location>
</feature>
<gene>
    <name evidence="4" type="ORF">WA026_003040</name>
</gene>
<keyword evidence="2" id="KW-0732">Signal</keyword>
<evidence type="ECO:0000313" key="5">
    <source>
        <dbReference type="Proteomes" id="UP001431783"/>
    </source>
</evidence>
<proteinExistence type="predicted"/>